<protein>
    <submittedName>
        <fullName evidence="9">Glycosyltransferase family 39 protein</fullName>
    </submittedName>
</protein>
<dbReference type="GO" id="GO:0016763">
    <property type="term" value="F:pentosyltransferase activity"/>
    <property type="evidence" value="ECO:0007669"/>
    <property type="project" value="TreeGrafter"/>
</dbReference>
<evidence type="ECO:0000256" key="2">
    <source>
        <dbReference type="ARBA" id="ARBA00022475"/>
    </source>
</evidence>
<evidence type="ECO:0000256" key="5">
    <source>
        <dbReference type="ARBA" id="ARBA00022692"/>
    </source>
</evidence>
<sequence>MRLALQVRSYAWIRAQPLERVALWGLLVVSILIHLPSLHNPLITIDAWRQTDEESVVFHFVHGAMNLFHPQFFYDGSSGQSVQLELQALPWLTAGLMRLFGWHVPFLHVVPSICFTINVWLVYRVGARLANARKGLVAALCYLLIPYDIYYGQALMPEVFMTTCMLWAVLAFDRWTRKPSWTTTLYCTGVLTLTMLAKLPAVTVLPGILALLVGRCGWRSLVSWKALVCIVVSVGIVYGYMAYEGAHADHTFVSGDTDAYFLKHIGEILNPSKYAQAFIFMSTNALGYAVTLGALISLGQLFYKPAPSTQAVRLFNRVSAWWALGGFCFVTWVATNNALHYYYMVMTVPAALLCANALVTLWRRASRFTRTVVSVLVAGMIAFCAYATPPMYTPAEAAPYALGLHLSRTLPKMADIVWVGPDPMIFDYAKRDGWRWLSGDNPRAFRGWLTDKQQQGAVVVVVEDASQYPRIVSDLQAHDPFAQYAGYTVYRLGR</sequence>
<accession>T0D1G4</accession>
<evidence type="ECO:0000256" key="4">
    <source>
        <dbReference type="ARBA" id="ARBA00022679"/>
    </source>
</evidence>
<keyword evidence="7" id="KW-0472">Membrane</keyword>
<name>T0D1G4_ALIAG</name>
<reference evidence="10" key="1">
    <citation type="journal article" date="2022" name="G3 (Bethesda)">
        <title>Unveiling the complete genome sequence of Alicyclobacillus acidoterrestris DSM 3922T, a taint-producing strain.</title>
        <authorList>
            <person name="Leonardo I.C."/>
            <person name="Barreto Crespo M.T."/>
            <person name="Gaspar F.B."/>
        </authorList>
    </citation>
    <scope>NUCLEOTIDE SEQUENCE [LARGE SCALE GENOMIC DNA]</scope>
    <source>
        <strain evidence="10">DSM 3922</strain>
    </source>
</reference>
<dbReference type="Pfam" id="PF13231">
    <property type="entry name" value="PMT_2"/>
    <property type="match status" value="1"/>
</dbReference>
<evidence type="ECO:0000256" key="3">
    <source>
        <dbReference type="ARBA" id="ARBA00022676"/>
    </source>
</evidence>
<keyword evidence="10" id="KW-1185">Reference proteome</keyword>
<dbReference type="Proteomes" id="UP000829401">
    <property type="component" value="Chromosome"/>
</dbReference>
<evidence type="ECO:0000259" key="8">
    <source>
        <dbReference type="Pfam" id="PF13231"/>
    </source>
</evidence>
<accession>A0A9E6ZGS9</accession>
<dbReference type="RefSeq" id="WP_021297606.1">
    <property type="nucleotide sequence ID" value="NZ_AURB01000156.1"/>
</dbReference>
<evidence type="ECO:0000313" key="10">
    <source>
        <dbReference type="Proteomes" id="UP000829401"/>
    </source>
</evidence>
<keyword evidence="4" id="KW-0808">Transferase</keyword>
<evidence type="ECO:0000256" key="1">
    <source>
        <dbReference type="ARBA" id="ARBA00004651"/>
    </source>
</evidence>
<evidence type="ECO:0000256" key="6">
    <source>
        <dbReference type="ARBA" id="ARBA00022989"/>
    </source>
</evidence>
<keyword evidence="5" id="KW-0812">Transmembrane</keyword>
<dbReference type="InterPro" id="IPR050297">
    <property type="entry name" value="LipidA_mod_glycosyltrf_83"/>
</dbReference>
<keyword evidence="6" id="KW-1133">Transmembrane helix</keyword>
<dbReference type="eggNOG" id="COG1807">
    <property type="taxonomic scope" value="Bacteria"/>
</dbReference>
<keyword evidence="2" id="KW-1003">Cell membrane</keyword>
<evidence type="ECO:0000313" key="9">
    <source>
        <dbReference type="EMBL" id="UNO50250.1"/>
    </source>
</evidence>
<gene>
    <name evidence="9" type="ORF">K1I37_07180</name>
</gene>
<dbReference type="PANTHER" id="PTHR33908">
    <property type="entry name" value="MANNOSYLTRANSFERASE YKCB-RELATED"/>
    <property type="match status" value="1"/>
</dbReference>
<comment type="subcellular location">
    <subcellularLocation>
        <location evidence="1">Cell membrane</location>
        <topology evidence="1">Multi-pass membrane protein</topology>
    </subcellularLocation>
</comment>
<keyword evidence="3" id="KW-0328">Glycosyltransferase</keyword>
<proteinExistence type="predicted"/>
<organism evidence="9 10">
    <name type="scientific">Alicyclobacillus acidoterrestris (strain ATCC 49025 / DSM 3922 / CIP 106132 / NCIMB 13137 / GD3B)</name>
    <dbReference type="NCBI Taxonomy" id="1356854"/>
    <lineage>
        <taxon>Bacteria</taxon>
        <taxon>Bacillati</taxon>
        <taxon>Bacillota</taxon>
        <taxon>Bacilli</taxon>
        <taxon>Bacillales</taxon>
        <taxon>Alicyclobacillaceae</taxon>
        <taxon>Alicyclobacillus</taxon>
    </lineage>
</organism>
<dbReference type="KEGG" id="aaco:K1I37_07180"/>
<dbReference type="AlphaFoldDB" id="T0D1G4"/>
<dbReference type="STRING" id="1356854.N007_12745"/>
<dbReference type="GO" id="GO:0009103">
    <property type="term" value="P:lipopolysaccharide biosynthetic process"/>
    <property type="evidence" value="ECO:0007669"/>
    <property type="project" value="UniProtKB-ARBA"/>
</dbReference>
<dbReference type="GO" id="GO:0005886">
    <property type="term" value="C:plasma membrane"/>
    <property type="evidence" value="ECO:0007669"/>
    <property type="project" value="UniProtKB-SubCell"/>
</dbReference>
<dbReference type="InterPro" id="IPR038731">
    <property type="entry name" value="RgtA/B/C-like"/>
</dbReference>
<evidence type="ECO:0000256" key="7">
    <source>
        <dbReference type="ARBA" id="ARBA00023136"/>
    </source>
</evidence>
<dbReference type="PANTHER" id="PTHR33908:SF11">
    <property type="entry name" value="MEMBRANE PROTEIN"/>
    <property type="match status" value="1"/>
</dbReference>
<feature type="domain" description="Glycosyltransferase RgtA/B/C/D-like" evidence="8">
    <location>
        <begin position="89"/>
        <end position="235"/>
    </location>
</feature>
<dbReference type="EMBL" id="CP080467">
    <property type="protein sequence ID" value="UNO50250.1"/>
    <property type="molecule type" value="Genomic_DNA"/>
</dbReference>
<dbReference type="OrthoDB" id="9809099at2"/>